<dbReference type="GO" id="GO:0015171">
    <property type="term" value="F:amino acid transmembrane transporter activity"/>
    <property type="evidence" value="ECO:0007669"/>
    <property type="project" value="TreeGrafter"/>
</dbReference>
<evidence type="ECO:0000256" key="3">
    <source>
        <dbReference type="ARBA" id="ARBA00022692"/>
    </source>
</evidence>
<evidence type="ECO:0000256" key="5">
    <source>
        <dbReference type="ARBA" id="ARBA00023136"/>
    </source>
</evidence>
<evidence type="ECO:0000313" key="7">
    <source>
        <dbReference type="EMBL" id="AAO10867.1"/>
    </source>
</evidence>
<feature type="transmembrane region" description="Helical" evidence="6">
    <location>
        <begin position="161"/>
        <end position="186"/>
    </location>
</feature>
<reference evidence="8" key="1">
    <citation type="submission" date="2002-12" db="EMBL/GenBank/DDBJ databases">
        <title>Complete genome sequence of Vibrio vulnificus CMCP6.</title>
        <authorList>
            <person name="Rhee J.H."/>
            <person name="Kim S.Y."/>
            <person name="Chung S.S."/>
            <person name="Kim J.J."/>
            <person name="Moon Y.H."/>
            <person name="Jeong H."/>
            <person name="Choy H.E."/>
        </authorList>
    </citation>
    <scope>NUCLEOTIDE SEQUENCE [LARGE SCALE GENOMIC DNA]</scope>
    <source>
        <strain evidence="8">CMCP6</strain>
    </source>
</reference>
<dbReference type="AlphaFoldDB" id="A0A3Q0L5Z6"/>
<proteinExistence type="predicted"/>
<dbReference type="PANTHER" id="PTHR30086">
    <property type="entry name" value="ARGININE EXPORTER PROTEIN ARGO"/>
    <property type="match status" value="1"/>
</dbReference>
<feature type="transmembrane region" description="Helical" evidence="6">
    <location>
        <begin position="16"/>
        <end position="39"/>
    </location>
</feature>
<evidence type="ECO:0000256" key="1">
    <source>
        <dbReference type="ARBA" id="ARBA00004651"/>
    </source>
</evidence>
<dbReference type="InterPro" id="IPR001123">
    <property type="entry name" value="LeuE-type"/>
</dbReference>
<protein>
    <submittedName>
        <fullName evidence="7">Threonine efflux protein</fullName>
    </submittedName>
</protein>
<keyword evidence="3 6" id="KW-0812">Transmembrane</keyword>
<dbReference type="PIRSF" id="PIRSF006324">
    <property type="entry name" value="LeuE"/>
    <property type="match status" value="1"/>
</dbReference>
<feature type="transmembrane region" description="Helical" evidence="6">
    <location>
        <begin position="51"/>
        <end position="76"/>
    </location>
</feature>
<keyword evidence="4 6" id="KW-1133">Transmembrane helix</keyword>
<evidence type="ECO:0000313" key="8">
    <source>
        <dbReference type="Proteomes" id="UP000002275"/>
    </source>
</evidence>
<sequence length="219" mass="23095">MPQDVQHGGKEMDLNAILLFVVACLAINMIPGPDVIYIVSNTMKGKLTTGFKAAIGLGVGYFVHTLAACLGLSAIILSSAAAFSAVKWLGAAYLVYLGVQSLLSMWRGGSKIVVSESVETNKNVFIQGVIVSVLNPKVALFFLSFLPQFVDKSAGSASMQLLVLGLLFSALATLCNVLYASVGSWVFSRSNSQRYSRALEGVSGVLLIGLAGKVAISER</sequence>
<organism evidence="7 8">
    <name type="scientific">Vibrio vulnificus (strain CMCP6)</name>
    <dbReference type="NCBI Taxonomy" id="216895"/>
    <lineage>
        <taxon>Bacteria</taxon>
        <taxon>Pseudomonadati</taxon>
        <taxon>Pseudomonadota</taxon>
        <taxon>Gammaproteobacteria</taxon>
        <taxon>Vibrionales</taxon>
        <taxon>Vibrionaceae</taxon>
        <taxon>Vibrio</taxon>
    </lineage>
</organism>
<evidence type="ECO:0000256" key="4">
    <source>
        <dbReference type="ARBA" id="ARBA00022989"/>
    </source>
</evidence>
<dbReference type="GO" id="GO:0005886">
    <property type="term" value="C:plasma membrane"/>
    <property type="evidence" value="ECO:0007669"/>
    <property type="project" value="UniProtKB-SubCell"/>
</dbReference>
<name>A0A3Q0L5Z6_VIBVU</name>
<keyword evidence="2" id="KW-1003">Cell membrane</keyword>
<keyword evidence="5 6" id="KW-0472">Membrane</keyword>
<dbReference type="KEGG" id="vvu:VV1_2509"/>
<evidence type="ECO:0000256" key="2">
    <source>
        <dbReference type="ARBA" id="ARBA00022475"/>
    </source>
</evidence>
<dbReference type="PANTHER" id="PTHR30086:SF20">
    <property type="entry name" value="ARGININE EXPORTER PROTEIN ARGO-RELATED"/>
    <property type="match status" value="1"/>
</dbReference>
<dbReference type="EMBL" id="AE016795">
    <property type="protein sequence ID" value="AAO10867.1"/>
    <property type="molecule type" value="Genomic_DNA"/>
</dbReference>
<reference evidence="7 8" key="2">
    <citation type="journal article" date="2003" name="Infect. Immun.">
        <title>Characterization and pathogenic significance of Vibrio vulnificus antigens preferentially expressed in septicemic patients.</title>
        <authorList>
            <person name="Kim Y.R."/>
            <person name="Lee S.E."/>
            <person name="Kim C.M."/>
            <person name="Kim S.Y."/>
            <person name="Shin E.K."/>
            <person name="Shin D.H."/>
            <person name="Chung S.S."/>
            <person name="Choy H.E."/>
            <person name="Progulske-Fox A."/>
            <person name="Hillman J.D."/>
            <person name="Handfield M."/>
            <person name="Rhee J.H."/>
        </authorList>
    </citation>
    <scope>NUCLEOTIDE SEQUENCE [LARGE SCALE GENOMIC DNA]</scope>
    <source>
        <strain evidence="7 8">CMCP6</strain>
    </source>
</reference>
<feature type="transmembrane region" description="Helical" evidence="6">
    <location>
        <begin position="82"/>
        <end position="103"/>
    </location>
</feature>
<dbReference type="Proteomes" id="UP000002275">
    <property type="component" value="Chromosome I"/>
</dbReference>
<feature type="transmembrane region" description="Helical" evidence="6">
    <location>
        <begin position="124"/>
        <end position="149"/>
    </location>
</feature>
<comment type="subcellular location">
    <subcellularLocation>
        <location evidence="1">Cell membrane</location>
        <topology evidence="1">Multi-pass membrane protein</topology>
    </subcellularLocation>
</comment>
<evidence type="ECO:0000256" key="6">
    <source>
        <dbReference type="SAM" id="Phobius"/>
    </source>
</evidence>
<reference evidence="7 8" key="3">
    <citation type="journal article" date="2011" name="Mol. Syst. Biol.">
        <title>Integrative genome-scale metabolic analysis of Vibrio vulnificus for drug targeting and discovery.</title>
        <authorList>
            <person name="Kim H.U."/>
            <person name="Kim S.Y."/>
            <person name="Jeong H."/>
            <person name="Kim T.Y."/>
            <person name="Kim J.J."/>
            <person name="Choy H.E."/>
            <person name="Yi K.Y."/>
            <person name="Rhee J.H."/>
            <person name="Lee S.Y."/>
        </authorList>
    </citation>
    <scope>NUCLEOTIDE SEQUENCE [LARGE SCALE GENOMIC DNA]</scope>
    <source>
        <strain evidence="7 8">CMCP6</strain>
    </source>
</reference>
<gene>
    <name evidence="7" type="ordered locus">VV1_2509</name>
</gene>
<dbReference type="Pfam" id="PF01810">
    <property type="entry name" value="LysE"/>
    <property type="match status" value="1"/>
</dbReference>
<accession>A0A3Q0L5Z6</accession>